<dbReference type="AlphaFoldDB" id="A0A0V1Q5U5"/>
<organism evidence="5 6">
    <name type="scientific">Debaryomyces fabryi</name>
    <dbReference type="NCBI Taxonomy" id="58627"/>
    <lineage>
        <taxon>Eukaryota</taxon>
        <taxon>Fungi</taxon>
        <taxon>Dikarya</taxon>
        <taxon>Ascomycota</taxon>
        <taxon>Saccharomycotina</taxon>
        <taxon>Pichiomycetes</taxon>
        <taxon>Debaryomycetaceae</taxon>
        <taxon>Debaryomyces</taxon>
    </lineage>
</organism>
<comment type="caution">
    <text evidence="5">The sequence shown here is derived from an EMBL/GenBank/DDBJ whole genome shotgun (WGS) entry which is preliminary data.</text>
</comment>
<dbReference type="Pfam" id="PF07653">
    <property type="entry name" value="SH3_2"/>
    <property type="match status" value="1"/>
</dbReference>
<feature type="compositionally biased region" description="Acidic residues" evidence="3">
    <location>
        <begin position="357"/>
        <end position="372"/>
    </location>
</feature>
<dbReference type="Pfam" id="PF25459">
    <property type="entry name" value="AIM3_BBC1_C"/>
    <property type="match status" value="1"/>
</dbReference>
<dbReference type="PANTHER" id="PTHR46026:SF1">
    <property type="entry name" value="RHO-TYPE GUANINE NUCLEOTIDE EXCHANGE FACTOR, ISOFORM F"/>
    <property type="match status" value="1"/>
</dbReference>
<evidence type="ECO:0000256" key="2">
    <source>
        <dbReference type="PROSITE-ProRule" id="PRU00192"/>
    </source>
</evidence>
<dbReference type="InterPro" id="IPR036028">
    <property type="entry name" value="SH3-like_dom_sf"/>
</dbReference>
<keyword evidence="1 2" id="KW-0728">SH3 domain</keyword>
<evidence type="ECO:0000313" key="6">
    <source>
        <dbReference type="Proteomes" id="UP000054251"/>
    </source>
</evidence>
<protein>
    <recommendedName>
        <fullName evidence="4">SH3 domain-containing protein</fullName>
    </recommendedName>
</protein>
<keyword evidence="6" id="KW-1185">Reference proteome</keyword>
<dbReference type="Gene3D" id="2.30.30.40">
    <property type="entry name" value="SH3 Domains"/>
    <property type="match status" value="1"/>
</dbReference>
<dbReference type="PANTHER" id="PTHR46026">
    <property type="entry name" value="RHO-TYPE GUANINE NUCLEOTIDE EXCHANGE FACTOR, ISOFORM F"/>
    <property type="match status" value="1"/>
</dbReference>
<feature type="compositionally biased region" description="Pro residues" evidence="3">
    <location>
        <begin position="683"/>
        <end position="722"/>
    </location>
</feature>
<feature type="compositionally biased region" description="Polar residues" evidence="3">
    <location>
        <begin position="833"/>
        <end position="842"/>
    </location>
</feature>
<feature type="compositionally biased region" description="Basic and acidic residues" evidence="3">
    <location>
        <begin position="412"/>
        <end position="436"/>
    </location>
</feature>
<feature type="compositionally biased region" description="Basic and acidic residues" evidence="3">
    <location>
        <begin position="208"/>
        <end position="258"/>
    </location>
</feature>
<dbReference type="SMART" id="SM00326">
    <property type="entry name" value="SH3"/>
    <property type="match status" value="1"/>
</dbReference>
<feature type="compositionally biased region" description="Pro residues" evidence="3">
    <location>
        <begin position="656"/>
        <end position="673"/>
    </location>
</feature>
<evidence type="ECO:0000256" key="3">
    <source>
        <dbReference type="SAM" id="MobiDB-lite"/>
    </source>
</evidence>
<dbReference type="PROSITE" id="PS50002">
    <property type="entry name" value="SH3"/>
    <property type="match status" value="1"/>
</dbReference>
<evidence type="ECO:0000256" key="1">
    <source>
        <dbReference type="ARBA" id="ARBA00022443"/>
    </source>
</evidence>
<feature type="compositionally biased region" description="Polar residues" evidence="3">
    <location>
        <begin position="631"/>
        <end position="640"/>
    </location>
</feature>
<dbReference type="SUPFAM" id="SSF50044">
    <property type="entry name" value="SH3-domain"/>
    <property type="match status" value="1"/>
</dbReference>
<sequence>MTEHKAPFKVKAIFEYKSDYEDDLSFPVGQLITVTEVEDEEWYSGTYDGKSGMFPKNFVEVDNSDLGDTKPESGSTGGSGPLEAKGANAKEQPLDDSAAVQDEGVASSGNTMKSPDTKKESIQQEASTKSPPKPSMPGVFPNQKINDPYSIKKQFLASGKSSYVPPVKPRDDYNIIGHARHDVVNEDEIVKGTTASKGEDEAPEEEEPKVSLKERIALLQKRQQEEAEREAAAVKKKEERKQKAAEEKERMKQKKEAEALAPIHIPETQEQHETIPKDRRRSIDSVATGDRRKSVDSIPGKRKSIDSMATGGSYAERHHDTEYIPDVEDRDITAPIHESNMGDDSEEGLRTEVPREEDADEEDEAEEESDDEELRRKRLVERMAKISGGRNMFGMMGMAAPFGQPAAAPSKKTKEPAHDGKTGSHEMPRSNAENDHPLPQAIPIMPFANPESLPKSLNKESAVDRPKSVGSYDEEFDDATDKPHPVSKPSIPDSSSMLEEDDFTESDSRFPESGQAQIHPETVNALPPLVPAPNVSGLDNGTDDTFETDRKNFLPEEDIKLSKSTLEAEPTGYEADEDLSDKPKVQSDEIASVRRSHTGKLDDATSNPKSAPPPPIPTSTPLERADPVPTMPSSRPSQTFEEPPQVPSSHPSESSIPPPSGHPSGRPAPPPIPTTGVERSTAPPVPSSPQRSAPPPIPSSPQRTAPPPIPSSPQRAPPPPIPSTGGIPLPGSKDISSGGHSIPEDDEDNEVSPADEQFNVDDYNYDDEENEFSFNQKNPVRSSTMPDIPPPIPNTHPSFNPPPIPSVDTSRGPHRASTDIGDAYVVSPAPLTKTPTSSSFGPSHQRHSSDLSNTGGLNRSRSAKSHQEQTQAEAACSELEYEIGNINGNSNWWLKGNLPESLESKIGSELIYEIDSNSITKRGNRVINYRDYYILFNDLSQLVFELEYESEDPRSTIKLINHFTKPIPIIRKDLLDKSYGEFGNKITSITSSLVGTRLNESIVRKVFSSLIKHDANVLSPIGNKTYGVTIYRNNSNHNIARIEEIRPGDILCIKQGKFSVHKGLTGNKSITVGEGEVFSAIVTDYDPKKDKFKVIELDNAGHIKKETYKMSEMKSGRVRVFRVVGRNYIEW</sequence>
<dbReference type="CDD" id="cd11887">
    <property type="entry name" value="SH3_Bbc1"/>
    <property type="match status" value="1"/>
</dbReference>
<feature type="compositionally biased region" description="Basic and acidic residues" evidence="3">
    <location>
        <begin position="347"/>
        <end position="356"/>
    </location>
</feature>
<feature type="domain" description="SH3" evidence="4">
    <location>
        <begin position="5"/>
        <end position="64"/>
    </location>
</feature>
<feature type="region of interest" description="Disordered" evidence="3">
    <location>
        <begin position="38"/>
        <end position="167"/>
    </location>
</feature>
<proteinExistence type="predicted"/>
<accession>A0A0V1Q5U5</accession>
<name>A0A0V1Q5U5_9ASCO</name>
<dbReference type="Proteomes" id="UP000054251">
    <property type="component" value="Unassembled WGS sequence"/>
</dbReference>
<feature type="compositionally biased region" description="Low complexity" evidence="3">
    <location>
        <begin position="397"/>
        <end position="409"/>
    </location>
</feature>
<feature type="region of interest" description="Disordered" evidence="3">
    <location>
        <begin position="184"/>
        <end position="376"/>
    </location>
</feature>
<feature type="compositionally biased region" description="Polar residues" evidence="3">
    <location>
        <begin position="850"/>
        <end position="860"/>
    </location>
</feature>
<dbReference type="InterPro" id="IPR035552">
    <property type="entry name" value="Mti1_SH3"/>
</dbReference>
<feature type="compositionally biased region" description="Polar residues" evidence="3">
    <location>
        <begin position="772"/>
        <end position="785"/>
    </location>
</feature>
<feature type="region of interest" description="Disordered" evidence="3">
    <location>
        <begin position="397"/>
        <end position="873"/>
    </location>
</feature>
<dbReference type="InterPro" id="IPR001452">
    <property type="entry name" value="SH3_domain"/>
</dbReference>
<feature type="compositionally biased region" description="Basic and acidic residues" evidence="3">
    <location>
        <begin position="547"/>
        <end position="561"/>
    </location>
</feature>
<feature type="compositionally biased region" description="Pro residues" evidence="3">
    <location>
        <begin position="787"/>
        <end position="805"/>
    </location>
</feature>
<dbReference type="EMBL" id="LMYN01000006">
    <property type="protein sequence ID" value="KSA03750.1"/>
    <property type="molecule type" value="Genomic_DNA"/>
</dbReference>
<gene>
    <name evidence="5" type="ORF">AC631_00562</name>
</gene>
<feature type="compositionally biased region" description="Basic and acidic residues" evidence="3">
    <location>
        <begin position="457"/>
        <end position="467"/>
    </location>
</feature>
<reference evidence="5 6" key="1">
    <citation type="submission" date="2015-11" db="EMBL/GenBank/DDBJ databases">
        <title>The genome of Debaryomyces fabryi.</title>
        <authorList>
            <person name="Tafer H."/>
            <person name="Lopandic K."/>
        </authorList>
    </citation>
    <scope>NUCLEOTIDE SEQUENCE [LARGE SCALE GENOMIC DNA]</scope>
    <source>
        <strain evidence="5 6">CBS 789</strain>
    </source>
</reference>
<dbReference type="OrthoDB" id="207120at2759"/>
<feature type="compositionally biased region" description="Basic and acidic residues" evidence="3">
    <location>
        <begin position="267"/>
        <end position="295"/>
    </location>
</feature>
<feature type="compositionally biased region" description="Low complexity" evidence="3">
    <location>
        <begin position="723"/>
        <end position="732"/>
    </location>
</feature>
<evidence type="ECO:0000313" key="5">
    <source>
        <dbReference type="EMBL" id="KSA03750.1"/>
    </source>
</evidence>
<dbReference type="InterPro" id="IPR057402">
    <property type="entry name" value="AIM3_BBC1_C"/>
</dbReference>
<evidence type="ECO:0000259" key="4">
    <source>
        <dbReference type="PROSITE" id="PS50002"/>
    </source>
</evidence>
<dbReference type="GeneID" id="26837571"/>
<dbReference type="RefSeq" id="XP_015469852.1">
    <property type="nucleotide sequence ID" value="XM_015609392.1"/>
</dbReference>